<evidence type="ECO:0000256" key="1">
    <source>
        <dbReference type="SAM" id="MobiDB-lite"/>
    </source>
</evidence>
<dbReference type="EMBL" id="PVUF01000004">
    <property type="protein sequence ID" value="PRZ48314.1"/>
    <property type="molecule type" value="Genomic_DNA"/>
</dbReference>
<accession>A0A2T1AI82</accession>
<reference evidence="2 3" key="1">
    <citation type="submission" date="2018-03" db="EMBL/GenBank/DDBJ databases">
        <title>Genomic Encyclopedia of Archaeal and Bacterial Type Strains, Phase II (KMG-II): from individual species to whole genera.</title>
        <authorList>
            <person name="Goeker M."/>
        </authorList>
    </citation>
    <scope>NUCLEOTIDE SEQUENCE [LARGE SCALE GENOMIC DNA]</scope>
    <source>
        <strain evidence="2 3">DSM 25328</strain>
    </source>
</reference>
<name>A0A2T1AI82_TRISK</name>
<evidence type="ECO:0000313" key="3">
    <source>
        <dbReference type="Proteomes" id="UP000237718"/>
    </source>
</evidence>
<evidence type="ECO:0000313" key="2">
    <source>
        <dbReference type="EMBL" id="PRZ48314.1"/>
    </source>
</evidence>
<sequence length="298" mass="32549">MWLFVPPDDLTSFSASAFAPVSQDLISAFTSQNPDIELCVMSNETVSPRPLSWRGWRTRPWIRLLFGTISNPSMADRGVAAFILSLPVIPASPSRSPECGGESRTHAISGRTSHGLCGRSGPSGVSSRTSQGISPLACKTSSEIFRAWATGLQRASYQRRKSAGRIPVKGCSFWPTPTFKSGGNRACIVGTPQGLQFKADLNQTGKQFGIKNAASAWTLMWDLMGAAGWTPQRFRSSHRFRVILLSGEKHSGDPLSLNPAFTDWMMGWPSGWSDPLQPATGWSQWLRRARSSICSRSL</sequence>
<dbReference type="AlphaFoldDB" id="A0A2T1AI82"/>
<proteinExistence type="predicted"/>
<dbReference type="Proteomes" id="UP000237718">
    <property type="component" value="Unassembled WGS sequence"/>
</dbReference>
<gene>
    <name evidence="2" type="ORF">CLV89_104142</name>
</gene>
<comment type="caution">
    <text evidence="2">The sequence shown here is derived from an EMBL/GenBank/DDBJ whole genome shotgun (WGS) entry which is preliminary data.</text>
</comment>
<feature type="compositionally biased region" description="Polar residues" evidence="1">
    <location>
        <begin position="123"/>
        <end position="132"/>
    </location>
</feature>
<protein>
    <submittedName>
        <fullName evidence="2">Uncharacterized protein</fullName>
    </submittedName>
</protein>
<feature type="region of interest" description="Disordered" evidence="1">
    <location>
        <begin position="94"/>
        <end position="132"/>
    </location>
</feature>
<organism evidence="2 3">
    <name type="scientific">Tritonibacter scottomollicae</name>
    <name type="common">Epibacterium scottomollicae</name>
    <dbReference type="NCBI Taxonomy" id="483013"/>
    <lineage>
        <taxon>Bacteria</taxon>
        <taxon>Pseudomonadati</taxon>
        <taxon>Pseudomonadota</taxon>
        <taxon>Alphaproteobacteria</taxon>
        <taxon>Rhodobacterales</taxon>
        <taxon>Paracoccaceae</taxon>
        <taxon>Tritonibacter</taxon>
    </lineage>
</organism>